<dbReference type="KEGG" id="glt:GlitD10_0669"/>
<dbReference type="Proteomes" id="UP000180235">
    <property type="component" value="Chromosome"/>
</dbReference>
<keyword evidence="2" id="KW-1185">Reference proteome</keyword>
<protein>
    <submittedName>
        <fullName evidence="1">Uncharacterized protein</fullName>
    </submittedName>
</protein>
<dbReference type="AlphaFoldDB" id="A0A1J0AAM6"/>
<proteinExistence type="predicted"/>
<organism evidence="1 2">
    <name type="scientific">Gloeomargarita lithophora Alchichica-D10</name>
    <dbReference type="NCBI Taxonomy" id="1188229"/>
    <lineage>
        <taxon>Bacteria</taxon>
        <taxon>Bacillati</taxon>
        <taxon>Cyanobacteriota</taxon>
        <taxon>Cyanophyceae</taxon>
        <taxon>Gloeomargaritales</taxon>
        <taxon>Gloeomargaritaceae</taxon>
        <taxon>Gloeomargarita</taxon>
    </lineage>
</organism>
<name>A0A1J0AAM6_9CYAN</name>
<evidence type="ECO:0000313" key="1">
    <source>
        <dbReference type="EMBL" id="APB32983.1"/>
    </source>
</evidence>
<dbReference type="EMBL" id="CP017675">
    <property type="protein sequence ID" value="APB32983.1"/>
    <property type="molecule type" value="Genomic_DNA"/>
</dbReference>
<dbReference type="RefSeq" id="WP_071453648.1">
    <property type="nucleotide sequence ID" value="NZ_CP017675.1"/>
</dbReference>
<gene>
    <name evidence="1" type="ORF">GlitD10_0669</name>
</gene>
<dbReference type="OrthoDB" id="465372at2"/>
<accession>A0A1J0AAM6</accession>
<reference evidence="1 2" key="1">
    <citation type="submission" date="2016-10" db="EMBL/GenBank/DDBJ databases">
        <title>Description of Gloeomargarita lithophora gen. nov., sp. nov., a thylakoid-bearing basal-branching cyanobacterium with intracellular carbonates, and proposal for Gloeomargaritales ord. nov.</title>
        <authorList>
            <person name="Moreira D."/>
            <person name="Tavera R."/>
            <person name="Benzerara K."/>
            <person name="Skouri-Panet F."/>
            <person name="Couradeau E."/>
            <person name="Gerard E."/>
            <person name="Loussert C."/>
            <person name="Novelo E."/>
            <person name="Zivanovic Y."/>
            <person name="Lopez-Garcia P."/>
        </authorList>
    </citation>
    <scope>NUCLEOTIDE SEQUENCE [LARGE SCALE GENOMIC DNA]</scope>
    <source>
        <strain evidence="1 2">D10</strain>
    </source>
</reference>
<sequence>MQGKSVQVKPGTRNHKGFFIDEAPYTLVNINPAGWAVICIDDAICHFVDPDDLEAFNEA</sequence>
<evidence type="ECO:0000313" key="2">
    <source>
        <dbReference type="Proteomes" id="UP000180235"/>
    </source>
</evidence>